<gene>
    <name evidence="6" type="ORF">VCR5J5_190092</name>
</gene>
<dbReference type="PANTHER" id="PTHR11496:SF83">
    <property type="entry name" value="HYDROXYACID-OXOACID TRANSHYDROGENASE, MITOCHONDRIAL"/>
    <property type="match status" value="1"/>
</dbReference>
<comment type="caution">
    <text evidence="6">The sequence shown here is derived from an EMBL/GenBank/DDBJ whole genome shotgun (WGS) entry which is preliminary data.</text>
</comment>
<evidence type="ECO:0000256" key="3">
    <source>
        <dbReference type="ARBA" id="ARBA00023002"/>
    </source>
</evidence>
<dbReference type="Gene3D" id="1.20.1090.10">
    <property type="entry name" value="Dehydroquinate synthase-like - alpha domain"/>
    <property type="match status" value="1"/>
</dbReference>
<feature type="domain" description="Fe-containing alcohol dehydrogenase-like C-terminal" evidence="5">
    <location>
        <begin position="212"/>
        <end position="402"/>
    </location>
</feature>
<comment type="similarity">
    <text evidence="2">Belongs to the iron-containing alcohol dehydrogenase family.</text>
</comment>
<evidence type="ECO:0000313" key="7">
    <source>
        <dbReference type="Proteomes" id="UP000049495"/>
    </source>
</evidence>
<reference evidence="7" key="1">
    <citation type="submission" date="2014-06" db="EMBL/GenBank/DDBJ databases">
        <authorList>
            <person name="Le Roux Frederique"/>
        </authorList>
    </citation>
    <scope>NUCLEOTIDE SEQUENCE [LARGE SCALE GENOMIC DNA]</scope>
    <source>
        <strain evidence="7">J5-5</strain>
    </source>
</reference>
<name>A0A822MYL7_9VIBR</name>
<dbReference type="Gene3D" id="3.40.50.1970">
    <property type="match status" value="1"/>
</dbReference>
<proteinExistence type="inferred from homology"/>
<dbReference type="Proteomes" id="UP000049495">
    <property type="component" value="Unassembled WGS sequence"/>
</dbReference>
<dbReference type="InterPro" id="IPR001670">
    <property type="entry name" value="ADH_Fe/GldA"/>
</dbReference>
<dbReference type="EMBL" id="CCJV01000077">
    <property type="protein sequence ID" value="CDT25733.1"/>
    <property type="molecule type" value="Genomic_DNA"/>
</dbReference>
<organism evidence="6 7">
    <name type="scientific">Vibrio crassostreae</name>
    <dbReference type="NCBI Taxonomy" id="246167"/>
    <lineage>
        <taxon>Bacteria</taxon>
        <taxon>Pseudomonadati</taxon>
        <taxon>Pseudomonadota</taxon>
        <taxon>Gammaproteobacteria</taxon>
        <taxon>Vibrionales</taxon>
        <taxon>Vibrionaceae</taxon>
        <taxon>Vibrio</taxon>
    </lineage>
</organism>
<sequence>MTTNNFNFNFQLKTIVHAQENGIENIPSLFARLGAKRVVLFSDKGLESLGFVEQFSALFANQTVNQEANQQTTQLVGVYTDIAPDATCDNINAAIEFANNLNADAILSVGGGSVIDASKGVKYALHKQIDDIRTVIAGGGFMEVWPNNEDIRVPHIAVPTTAGTGAEASPIAVFYNEHENIKASLVASGLEADIAILDPTVTTKLPAHLTRSTAMDALTHAVEAIVSPVSNAFTDAYGIQAAKLIVENLPVALEEPENLTARGNLLQASTMAISAFYSSLGGIPIHNCAHAFGAISHIPHGDANTVLMPVVIEALPEFYMPNAFKLAQAFSLESTGTDEMIYQRVLDFLHNFQTQVGAMKRFSSWEFDDQEKRNIAQAIEKDICFQFYPISKQTIEKIIEKSI</sequence>
<evidence type="ECO:0000313" key="6">
    <source>
        <dbReference type="EMBL" id="CDT25733.1"/>
    </source>
</evidence>
<dbReference type="FunFam" id="3.40.50.1970:FF:000003">
    <property type="entry name" value="Alcohol dehydrogenase, iron-containing"/>
    <property type="match status" value="1"/>
</dbReference>
<dbReference type="CDD" id="cd14863">
    <property type="entry name" value="Fe-ADH-like"/>
    <property type="match status" value="1"/>
</dbReference>
<dbReference type="Pfam" id="PF25137">
    <property type="entry name" value="ADH_Fe_C"/>
    <property type="match status" value="1"/>
</dbReference>
<dbReference type="GO" id="GO:0046872">
    <property type="term" value="F:metal ion binding"/>
    <property type="evidence" value="ECO:0007669"/>
    <property type="project" value="InterPro"/>
</dbReference>
<dbReference type="RefSeq" id="WP_055319272.1">
    <property type="nucleotide sequence ID" value="NZ_CAWQCV010000042.1"/>
</dbReference>
<evidence type="ECO:0000259" key="4">
    <source>
        <dbReference type="Pfam" id="PF00465"/>
    </source>
</evidence>
<dbReference type="SUPFAM" id="SSF56796">
    <property type="entry name" value="Dehydroquinate synthase-like"/>
    <property type="match status" value="1"/>
</dbReference>
<feature type="domain" description="Alcohol dehydrogenase iron-type/glycerol dehydrogenase GldA" evidence="4">
    <location>
        <begin position="16"/>
        <end position="199"/>
    </location>
</feature>
<accession>A0A822MYL7</accession>
<dbReference type="InterPro" id="IPR056798">
    <property type="entry name" value="ADH_Fe_C"/>
</dbReference>
<evidence type="ECO:0000256" key="1">
    <source>
        <dbReference type="ARBA" id="ARBA00001962"/>
    </source>
</evidence>
<dbReference type="AlphaFoldDB" id="A0A822MYL7"/>
<dbReference type="Pfam" id="PF00465">
    <property type="entry name" value="Fe-ADH"/>
    <property type="match status" value="1"/>
</dbReference>
<keyword evidence="3" id="KW-0560">Oxidoreductase</keyword>
<evidence type="ECO:0000259" key="5">
    <source>
        <dbReference type="Pfam" id="PF25137"/>
    </source>
</evidence>
<dbReference type="PANTHER" id="PTHR11496">
    <property type="entry name" value="ALCOHOL DEHYDROGENASE"/>
    <property type="match status" value="1"/>
</dbReference>
<dbReference type="InterPro" id="IPR039697">
    <property type="entry name" value="Alcohol_dehydrogenase_Fe"/>
</dbReference>
<comment type="cofactor">
    <cofactor evidence="1">
        <name>Fe cation</name>
        <dbReference type="ChEBI" id="CHEBI:24875"/>
    </cofactor>
</comment>
<dbReference type="GO" id="GO:0004022">
    <property type="term" value="F:alcohol dehydrogenase (NAD+) activity"/>
    <property type="evidence" value="ECO:0007669"/>
    <property type="project" value="TreeGrafter"/>
</dbReference>
<protein>
    <submittedName>
        <fullName evidence="6">Alcohol dehydrogenase</fullName>
    </submittedName>
</protein>
<evidence type="ECO:0000256" key="2">
    <source>
        <dbReference type="ARBA" id="ARBA00007358"/>
    </source>
</evidence>